<reference evidence="1 2" key="1">
    <citation type="submission" date="2019-03" db="EMBL/GenBank/DDBJ databases">
        <authorList>
            <consortium name="Pathogen Informatics"/>
        </authorList>
    </citation>
    <scope>NUCLEOTIDE SEQUENCE [LARGE SCALE GENOMIC DNA]</scope>
    <source>
        <strain evidence="1 2">NCTC12282</strain>
    </source>
</reference>
<accession>A0A484ZJM7</accession>
<gene>
    <name evidence="1" type="ORF">NCTC12282_03323</name>
</gene>
<dbReference type="EMBL" id="CAADJA010000002">
    <property type="protein sequence ID" value="VFS48682.1"/>
    <property type="molecule type" value="Genomic_DNA"/>
</dbReference>
<dbReference type="Proteomes" id="UP000373449">
    <property type="component" value="Unassembled WGS sequence"/>
</dbReference>
<evidence type="ECO:0000313" key="2">
    <source>
        <dbReference type="Proteomes" id="UP000373449"/>
    </source>
</evidence>
<organism evidence="1 2">
    <name type="scientific">Budvicia aquatica</name>
    <dbReference type="NCBI Taxonomy" id="82979"/>
    <lineage>
        <taxon>Bacteria</taxon>
        <taxon>Pseudomonadati</taxon>
        <taxon>Pseudomonadota</taxon>
        <taxon>Gammaproteobacteria</taxon>
        <taxon>Enterobacterales</taxon>
        <taxon>Budviciaceae</taxon>
        <taxon>Budvicia</taxon>
    </lineage>
</organism>
<sequence length="91" mass="8970">MAMVLKLSPKAGTTNTQVNGDGVTLFYVTDTATLNGVLNLNLSGKAGSDKITSGIRVSGVDSLATLAGGSQLTIGTNATGVLAENAGKSGD</sequence>
<proteinExistence type="predicted"/>
<name>A0A484ZJM7_9GAMM</name>
<protein>
    <submittedName>
        <fullName evidence="1">Uncharacterized protein</fullName>
    </submittedName>
</protein>
<dbReference type="AlphaFoldDB" id="A0A484ZJM7"/>
<evidence type="ECO:0000313" key="1">
    <source>
        <dbReference type="EMBL" id="VFS48682.1"/>
    </source>
</evidence>